<reference evidence="3 4" key="1">
    <citation type="submission" date="2015-04" db="EMBL/GenBank/DDBJ databases">
        <title>Genome sequence of aromatic hydrocarbons-degrading Sphingobium chungbukense DJ77.</title>
        <authorList>
            <person name="Kim Y.-C."/>
            <person name="Chae J.-C."/>
        </authorList>
    </citation>
    <scope>NUCLEOTIDE SEQUENCE [LARGE SCALE GENOMIC DNA]</scope>
    <source>
        <strain evidence="3 4">DJ77</strain>
    </source>
</reference>
<keyword evidence="1" id="KW-0472">Membrane</keyword>
<dbReference type="InterPro" id="IPR024605">
    <property type="entry name" value="NADP_transhyd_a_C"/>
</dbReference>
<accession>A0A0M3ARW2</accession>
<dbReference type="STRING" id="56193.YP76_16925"/>
<evidence type="ECO:0000313" key="3">
    <source>
        <dbReference type="EMBL" id="KKW91249.1"/>
    </source>
</evidence>
<dbReference type="Pfam" id="PF12769">
    <property type="entry name" value="PNTB_4TM"/>
    <property type="match status" value="1"/>
</dbReference>
<dbReference type="Proteomes" id="UP000033874">
    <property type="component" value="Unassembled WGS sequence"/>
</dbReference>
<dbReference type="RefSeq" id="WP_046764764.1">
    <property type="nucleotide sequence ID" value="NZ_LBIC01000007.1"/>
</dbReference>
<gene>
    <name evidence="3" type="ORF">YP76_16925</name>
</gene>
<dbReference type="AlphaFoldDB" id="A0A0M3ARW2"/>
<keyword evidence="4" id="KW-1185">Reference proteome</keyword>
<evidence type="ECO:0000256" key="1">
    <source>
        <dbReference type="SAM" id="Phobius"/>
    </source>
</evidence>
<organism evidence="3 4">
    <name type="scientific">Sphingobium chungbukense</name>
    <dbReference type="NCBI Taxonomy" id="56193"/>
    <lineage>
        <taxon>Bacteria</taxon>
        <taxon>Pseudomonadati</taxon>
        <taxon>Pseudomonadota</taxon>
        <taxon>Alphaproteobacteria</taxon>
        <taxon>Sphingomonadales</taxon>
        <taxon>Sphingomonadaceae</taxon>
        <taxon>Sphingobium</taxon>
    </lineage>
</organism>
<proteinExistence type="predicted"/>
<comment type="caution">
    <text evidence="3">The sequence shown here is derived from an EMBL/GenBank/DDBJ whole genome shotgun (WGS) entry which is preliminary data.</text>
</comment>
<protein>
    <submittedName>
        <fullName evidence="3">NADP transhydrogenase subunit alpha</fullName>
    </submittedName>
</protein>
<evidence type="ECO:0000259" key="2">
    <source>
        <dbReference type="Pfam" id="PF12769"/>
    </source>
</evidence>
<feature type="domain" description="NAD(P) transhydrogenase alpha subunit C-terminal" evidence="2">
    <location>
        <begin position="6"/>
        <end position="83"/>
    </location>
</feature>
<evidence type="ECO:0000313" key="4">
    <source>
        <dbReference type="Proteomes" id="UP000033874"/>
    </source>
</evidence>
<name>A0A0M3ARW2_9SPHN</name>
<dbReference type="PATRIC" id="fig|56193.3.peg.3545"/>
<feature type="transmembrane region" description="Helical" evidence="1">
    <location>
        <begin position="61"/>
        <end position="81"/>
    </location>
</feature>
<feature type="transmembrane region" description="Helical" evidence="1">
    <location>
        <begin position="30"/>
        <end position="49"/>
    </location>
</feature>
<keyword evidence="1" id="KW-0812">Transmembrane</keyword>
<sequence>MTLFLLICFSAASLLGFAIAWRARPEDGWTLVAMLQLLSSAILVGGLIVAAEAGSAAVRILGLLAIAAGSAGLCGGCAAAGRMDAPGP</sequence>
<keyword evidence="1" id="KW-1133">Transmembrane helix</keyword>
<dbReference type="EMBL" id="LBIC01000007">
    <property type="protein sequence ID" value="KKW91249.1"/>
    <property type="molecule type" value="Genomic_DNA"/>
</dbReference>